<evidence type="ECO:0000256" key="8">
    <source>
        <dbReference type="SAM" id="Phobius"/>
    </source>
</evidence>
<dbReference type="HOGENOM" id="CLU_009579_6_0_1"/>
<sequence>MGGNSTIAYPGWWWTSNAIRIAVIAIYAIVGLSAILFNLFVIYAVMNRRSMRKNINLFIGNMAFSDMMIAVWNISFELVNITTRSWHWRVEGTGGRILCKLYYFSGSMGYLVSPLTLLFITVERFRGVKSLAAKGVTRKGLLCYVALTWLIPALLYSPFLYFMDLMNYPDGTLMCERIIPTTYYKVYITPLYGVFVVLYFAIAALGFMILWRLRDMETFVNLPEVQRRARKLRVRNAVRMVLCSLGTFILLTTPYHAQIFVFFFLGGDLQLYFKVYYGMLFLVCLNCAVSPCIYYVFIEDFRQAMRRVWSIERRTTTATQMQTRNAETVML</sequence>
<feature type="transmembrane region" description="Helical" evidence="8">
    <location>
        <begin position="101"/>
        <end position="120"/>
    </location>
</feature>
<evidence type="ECO:0000256" key="7">
    <source>
        <dbReference type="ARBA" id="ARBA00023224"/>
    </source>
</evidence>
<dbReference type="EMBL" id="DS469698">
    <property type="protein sequence ID" value="EDO35434.1"/>
    <property type="molecule type" value="Genomic_DNA"/>
</dbReference>
<dbReference type="eggNOG" id="KOG3656">
    <property type="taxonomic scope" value="Eukaryota"/>
</dbReference>
<dbReference type="SUPFAM" id="SSF81321">
    <property type="entry name" value="Family A G protein-coupled receptor-like"/>
    <property type="match status" value="1"/>
</dbReference>
<dbReference type="PANTHER" id="PTHR45695">
    <property type="entry name" value="LEUCOKININ RECEPTOR-RELATED"/>
    <property type="match status" value="1"/>
</dbReference>
<dbReference type="InterPro" id="IPR017452">
    <property type="entry name" value="GPCR_Rhodpsn_7TM"/>
</dbReference>
<reference evidence="10 11" key="1">
    <citation type="journal article" date="2007" name="Science">
        <title>Sea anemone genome reveals ancestral eumetazoan gene repertoire and genomic organization.</title>
        <authorList>
            <person name="Putnam N.H."/>
            <person name="Srivastava M."/>
            <person name="Hellsten U."/>
            <person name="Dirks B."/>
            <person name="Chapman J."/>
            <person name="Salamov A."/>
            <person name="Terry A."/>
            <person name="Shapiro H."/>
            <person name="Lindquist E."/>
            <person name="Kapitonov V.V."/>
            <person name="Jurka J."/>
            <person name="Genikhovich G."/>
            <person name="Grigoriev I.V."/>
            <person name="Lucas S.M."/>
            <person name="Steele R.E."/>
            <person name="Finnerty J.R."/>
            <person name="Technau U."/>
            <person name="Martindale M.Q."/>
            <person name="Rokhsar D.S."/>
        </authorList>
    </citation>
    <scope>NUCLEOTIDE SEQUENCE [LARGE SCALE GENOMIC DNA]</scope>
    <source>
        <strain evidence="11">CH2 X CH6</strain>
    </source>
</reference>
<dbReference type="PRINTS" id="PR00237">
    <property type="entry name" value="GPCRRHODOPSN"/>
</dbReference>
<evidence type="ECO:0000256" key="1">
    <source>
        <dbReference type="ARBA" id="ARBA00004141"/>
    </source>
</evidence>
<evidence type="ECO:0000256" key="2">
    <source>
        <dbReference type="ARBA" id="ARBA00022692"/>
    </source>
</evidence>
<dbReference type="Proteomes" id="UP000001593">
    <property type="component" value="Unassembled WGS sequence"/>
</dbReference>
<dbReference type="Gene3D" id="1.20.1070.10">
    <property type="entry name" value="Rhodopsin 7-helix transmembrane proteins"/>
    <property type="match status" value="1"/>
</dbReference>
<feature type="transmembrane region" description="Helical" evidence="8">
    <location>
        <begin position="57"/>
        <end position="81"/>
    </location>
</feature>
<evidence type="ECO:0000256" key="6">
    <source>
        <dbReference type="ARBA" id="ARBA00023170"/>
    </source>
</evidence>
<dbReference type="OMA" id="TTACITI"/>
<dbReference type="OrthoDB" id="5987276at2759"/>
<dbReference type="GO" id="GO:0016020">
    <property type="term" value="C:membrane"/>
    <property type="evidence" value="ECO:0007669"/>
    <property type="project" value="UniProtKB-SubCell"/>
</dbReference>
<dbReference type="PANTHER" id="PTHR45695:SF9">
    <property type="entry name" value="LEUCOKININ RECEPTOR"/>
    <property type="match status" value="1"/>
</dbReference>
<feature type="transmembrane region" description="Helical" evidence="8">
    <location>
        <begin position="275"/>
        <end position="297"/>
    </location>
</feature>
<feature type="transmembrane region" description="Helical" evidence="8">
    <location>
        <begin position="141"/>
        <end position="163"/>
    </location>
</feature>
<evidence type="ECO:0000313" key="10">
    <source>
        <dbReference type="EMBL" id="EDO35434.1"/>
    </source>
</evidence>
<evidence type="ECO:0000313" key="11">
    <source>
        <dbReference type="Proteomes" id="UP000001593"/>
    </source>
</evidence>
<keyword evidence="4" id="KW-0297">G-protein coupled receptor</keyword>
<dbReference type="STRING" id="45351.A7SLG5"/>
<keyword evidence="7" id="KW-0807">Transducer</keyword>
<feature type="transmembrane region" description="Helical" evidence="8">
    <location>
        <begin position="237"/>
        <end position="255"/>
    </location>
</feature>
<evidence type="ECO:0000256" key="5">
    <source>
        <dbReference type="ARBA" id="ARBA00023136"/>
    </source>
</evidence>
<dbReference type="FunCoup" id="A7SLG5">
    <property type="interactions" value="134"/>
</dbReference>
<name>A7SLG5_NEMVE</name>
<dbReference type="PhylomeDB" id="A7SLG5"/>
<evidence type="ECO:0000259" key="9">
    <source>
        <dbReference type="PROSITE" id="PS50262"/>
    </source>
</evidence>
<protein>
    <recommendedName>
        <fullName evidence="9">G-protein coupled receptors family 1 profile domain-containing protein</fullName>
    </recommendedName>
</protein>
<accession>A7SLG5</accession>
<keyword evidence="11" id="KW-1185">Reference proteome</keyword>
<feature type="transmembrane region" description="Helical" evidence="8">
    <location>
        <begin position="191"/>
        <end position="211"/>
    </location>
</feature>
<evidence type="ECO:0000256" key="3">
    <source>
        <dbReference type="ARBA" id="ARBA00022989"/>
    </source>
</evidence>
<proteinExistence type="predicted"/>
<gene>
    <name evidence="10" type="ORF">NEMVEDRAFT_v1g214108</name>
</gene>
<keyword evidence="6" id="KW-0675">Receptor</keyword>
<feature type="domain" description="G-protein coupled receptors family 1 profile" evidence="9">
    <location>
        <begin position="37"/>
        <end position="294"/>
    </location>
</feature>
<dbReference type="Pfam" id="PF00001">
    <property type="entry name" value="7tm_1"/>
    <property type="match status" value="1"/>
</dbReference>
<dbReference type="KEGG" id="nve:5506850"/>
<comment type="subcellular location">
    <subcellularLocation>
        <location evidence="1">Membrane</location>
        <topology evidence="1">Multi-pass membrane protein</topology>
    </subcellularLocation>
</comment>
<dbReference type="CDD" id="cd00637">
    <property type="entry name" value="7tm_classA_rhodopsin-like"/>
    <property type="match status" value="1"/>
</dbReference>
<keyword evidence="5 8" id="KW-0472">Membrane</keyword>
<evidence type="ECO:0000256" key="4">
    <source>
        <dbReference type="ARBA" id="ARBA00023040"/>
    </source>
</evidence>
<dbReference type="InterPro" id="IPR000276">
    <property type="entry name" value="GPCR_Rhodpsn"/>
</dbReference>
<dbReference type="InParanoid" id="A7SLG5"/>
<keyword evidence="2 8" id="KW-0812">Transmembrane</keyword>
<dbReference type="AlphaFoldDB" id="A7SLG5"/>
<organism evidence="10 11">
    <name type="scientific">Nematostella vectensis</name>
    <name type="common">Starlet sea anemone</name>
    <dbReference type="NCBI Taxonomy" id="45351"/>
    <lineage>
        <taxon>Eukaryota</taxon>
        <taxon>Metazoa</taxon>
        <taxon>Cnidaria</taxon>
        <taxon>Anthozoa</taxon>
        <taxon>Hexacorallia</taxon>
        <taxon>Actiniaria</taxon>
        <taxon>Edwardsiidae</taxon>
        <taxon>Nematostella</taxon>
    </lineage>
</organism>
<dbReference type="GO" id="GO:0004930">
    <property type="term" value="F:G protein-coupled receptor activity"/>
    <property type="evidence" value="ECO:0007669"/>
    <property type="project" value="UniProtKB-KW"/>
</dbReference>
<keyword evidence="3 8" id="KW-1133">Transmembrane helix</keyword>
<feature type="transmembrane region" description="Helical" evidence="8">
    <location>
        <begin position="19"/>
        <end position="45"/>
    </location>
</feature>
<dbReference type="PROSITE" id="PS50262">
    <property type="entry name" value="G_PROTEIN_RECEP_F1_2"/>
    <property type="match status" value="1"/>
</dbReference>